<sequence>MPKKHAFLAVLLWSTVASAFKLSLRYLTPLQLLFYASLTSLVIFGFLYSREFSLRKKHLRSTYLGLMNPFLYYIVLFSAYDRLPAQEAQALNYTWPLMLVLLSAPLLGKKPQKRAVLGLSIGFFGALLVATKGNITSLNFSDSTGVALGLGSAVIWAMYWLLNLRDDRPPIEKMFWNFLFGLAYVFTALALSGGPAIPPLGGLAGAVYVGLFEMGVTFFLWYKAIEDEIEFASNLAYLVPFLSLFFISVIVGESIAPATVLGLAMIVGGIIAGKRG</sequence>
<feature type="transmembrane region" description="Helical" evidence="6">
    <location>
        <begin position="143"/>
        <end position="162"/>
    </location>
</feature>
<name>A0AAE4NVX1_9EURY</name>
<dbReference type="SUPFAM" id="SSF103481">
    <property type="entry name" value="Multidrug resistance efflux transporter EmrE"/>
    <property type="match status" value="1"/>
</dbReference>
<evidence type="ECO:0000259" key="7">
    <source>
        <dbReference type="Pfam" id="PF00892"/>
    </source>
</evidence>
<feature type="transmembrane region" description="Helical" evidence="6">
    <location>
        <begin position="92"/>
        <end position="108"/>
    </location>
</feature>
<evidence type="ECO:0000313" key="9">
    <source>
        <dbReference type="Proteomes" id="UP001245683"/>
    </source>
</evidence>
<dbReference type="Pfam" id="PF00892">
    <property type="entry name" value="EamA"/>
    <property type="match status" value="2"/>
</dbReference>
<keyword evidence="4 6" id="KW-1133">Transmembrane helix</keyword>
<evidence type="ECO:0000256" key="3">
    <source>
        <dbReference type="ARBA" id="ARBA00022692"/>
    </source>
</evidence>
<comment type="subcellular location">
    <subcellularLocation>
        <location evidence="1">Cell membrane</location>
        <topology evidence="1">Multi-pass membrane protein</topology>
    </subcellularLocation>
</comment>
<dbReference type="EMBL" id="JAVDZE010000002">
    <property type="protein sequence ID" value="MDV3104119.1"/>
    <property type="molecule type" value="Genomic_DNA"/>
</dbReference>
<feature type="transmembrane region" description="Helical" evidence="6">
    <location>
        <begin position="234"/>
        <end position="251"/>
    </location>
</feature>
<keyword evidence="2" id="KW-1003">Cell membrane</keyword>
<dbReference type="PANTHER" id="PTHR32322">
    <property type="entry name" value="INNER MEMBRANE TRANSPORTER"/>
    <property type="match status" value="1"/>
</dbReference>
<protein>
    <submittedName>
        <fullName evidence="8">DMT family transporter</fullName>
    </submittedName>
</protein>
<feature type="domain" description="EamA" evidence="7">
    <location>
        <begin position="144"/>
        <end position="271"/>
    </location>
</feature>
<accession>A0AAE4NVX1</accession>
<dbReference type="InterPro" id="IPR050638">
    <property type="entry name" value="AA-Vitamin_Transporters"/>
</dbReference>
<feature type="transmembrane region" description="Helical" evidence="6">
    <location>
        <begin position="115"/>
        <end position="131"/>
    </location>
</feature>
<dbReference type="AlphaFoldDB" id="A0AAE4NVX1"/>
<comment type="caution">
    <text evidence="8">The sequence shown here is derived from an EMBL/GenBank/DDBJ whole genome shotgun (WGS) entry which is preliminary data.</text>
</comment>
<feature type="transmembrane region" description="Helical" evidence="6">
    <location>
        <begin position="257"/>
        <end position="273"/>
    </location>
</feature>
<keyword evidence="3 6" id="KW-0812">Transmembrane</keyword>
<dbReference type="Proteomes" id="UP001245683">
    <property type="component" value="Unassembled WGS sequence"/>
</dbReference>
<evidence type="ECO:0000256" key="1">
    <source>
        <dbReference type="ARBA" id="ARBA00004651"/>
    </source>
</evidence>
<keyword evidence="9" id="KW-1185">Reference proteome</keyword>
<feature type="transmembrane region" description="Helical" evidence="6">
    <location>
        <begin position="174"/>
        <end position="197"/>
    </location>
</feature>
<reference evidence="8 9" key="1">
    <citation type="submission" date="2023-08" db="EMBL/GenBank/DDBJ databases">
        <title>Draft genome sequence of Thermococcus waiotapuensis WT1T, a thermophilic sulphur-dependent archaeon from order Thermococcales.</title>
        <authorList>
            <person name="Manners S.H."/>
            <person name="Carere C.R."/>
            <person name="Dhami M.K."/>
            <person name="Dobson R.C.J."/>
            <person name="Stott M.B."/>
        </authorList>
    </citation>
    <scope>NUCLEOTIDE SEQUENCE [LARGE SCALE GENOMIC DNA]</scope>
    <source>
        <strain evidence="8 9">WT1</strain>
    </source>
</reference>
<gene>
    <name evidence="8" type="ORF">RBI02_06140</name>
</gene>
<feature type="transmembrane region" description="Helical" evidence="6">
    <location>
        <begin position="29"/>
        <end position="49"/>
    </location>
</feature>
<evidence type="ECO:0000256" key="4">
    <source>
        <dbReference type="ARBA" id="ARBA00022989"/>
    </source>
</evidence>
<feature type="domain" description="EamA" evidence="7">
    <location>
        <begin position="6"/>
        <end position="130"/>
    </location>
</feature>
<proteinExistence type="predicted"/>
<organism evidence="8 9">
    <name type="scientific">Thermococcus waiotapuensis</name>
    <dbReference type="NCBI Taxonomy" id="90909"/>
    <lineage>
        <taxon>Archaea</taxon>
        <taxon>Methanobacteriati</taxon>
        <taxon>Methanobacteriota</taxon>
        <taxon>Thermococci</taxon>
        <taxon>Thermococcales</taxon>
        <taxon>Thermococcaceae</taxon>
        <taxon>Thermococcus</taxon>
    </lineage>
</organism>
<dbReference type="PANTHER" id="PTHR32322:SF18">
    <property type="entry name" value="S-ADENOSYLMETHIONINE_S-ADENOSYLHOMOCYSTEINE TRANSPORTER"/>
    <property type="match status" value="1"/>
</dbReference>
<feature type="transmembrane region" description="Helical" evidence="6">
    <location>
        <begin position="61"/>
        <end position="80"/>
    </location>
</feature>
<dbReference type="InterPro" id="IPR037185">
    <property type="entry name" value="EmrE-like"/>
</dbReference>
<dbReference type="InterPro" id="IPR000620">
    <property type="entry name" value="EamA_dom"/>
</dbReference>
<feature type="transmembrane region" description="Helical" evidence="6">
    <location>
        <begin position="203"/>
        <end position="222"/>
    </location>
</feature>
<evidence type="ECO:0000256" key="6">
    <source>
        <dbReference type="SAM" id="Phobius"/>
    </source>
</evidence>
<evidence type="ECO:0000256" key="5">
    <source>
        <dbReference type="ARBA" id="ARBA00023136"/>
    </source>
</evidence>
<evidence type="ECO:0000313" key="8">
    <source>
        <dbReference type="EMBL" id="MDV3104119.1"/>
    </source>
</evidence>
<dbReference type="GO" id="GO:0005886">
    <property type="term" value="C:plasma membrane"/>
    <property type="evidence" value="ECO:0007669"/>
    <property type="project" value="UniProtKB-SubCell"/>
</dbReference>
<dbReference type="RefSeq" id="WP_315341867.1">
    <property type="nucleotide sequence ID" value="NZ_JAVDZE010000002.1"/>
</dbReference>
<keyword evidence="5 6" id="KW-0472">Membrane</keyword>
<evidence type="ECO:0000256" key="2">
    <source>
        <dbReference type="ARBA" id="ARBA00022475"/>
    </source>
</evidence>